<evidence type="ECO:0000313" key="4">
    <source>
        <dbReference type="EMBL" id="CEL61704.1"/>
    </source>
</evidence>
<dbReference type="OrthoDB" id="18679at2759"/>
<dbReference type="Gene3D" id="1.20.5.110">
    <property type="match status" value="2"/>
</dbReference>
<evidence type="ECO:0000313" key="5">
    <source>
        <dbReference type="Proteomes" id="UP000059188"/>
    </source>
</evidence>
<dbReference type="PROSITE" id="PS50192">
    <property type="entry name" value="T_SNARE"/>
    <property type="match status" value="1"/>
</dbReference>
<feature type="region of interest" description="Disordered" evidence="2">
    <location>
        <begin position="322"/>
        <end position="341"/>
    </location>
</feature>
<name>A0A0B7FXW1_THACB</name>
<reference evidence="4 5" key="1">
    <citation type="submission" date="2014-11" db="EMBL/GenBank/DDBJ databases">
        <authorList>
            <person name="Wibberg Daniel"/>
        </authorList>
    </citation>
    <scope>NUCLEOTIDE SEQUENCE [LARGE SCALE GENOMIC DNA]</scope>
    <source>
        <strain evidence="4">Rhizoctonia solani AG1-IB 7/3/14</strain>
    </source>
</reference>
<dbReference type="GO" id="GO:0006906">
    <property type="term" value="P:vesicle fusion"/>
    <property type="evidence" value="ECO:0007669"/>
    <property type="project" value="TreeGrafter"/>
</dbReference>
<dbReference type="GO" id="GO:0006887">
    <property type="term" value="P:exocytosis"/>
    <property type="evidence" value="ECO:0007669"/>
    <property type="project" value="TreeGrafter"/>
</dbReference>
<comment type="similarity">
    <text evidence="1">Belongs to the SNAP-25 family.</text>
</comment>
<protein>
    <submittedName>
        <fullName evidence="4">Protein transport protein sec9</fullName>
    </submittedName>
</protein>
<feature type="compositionally biased region" description="Basic and acidic residues" evidence="2">
    <location>
        <begin position="118"/>
        <end position="128"/>
    </location>
</feature>
<dbReference type="Proteomes" id="UP000059188">
    <property type="component" value="Unassembled WGS sequence"/>
</dbReference>
<dbReference type="STRING" id="1108050.A0A0B7FXW1"/>
<dbReference type="InterPro" id="IPR000727">
    <property type="entry name" value="T_SNARE_dom"/>
</dbReference>
<dbReference type="AlphaFoldDB" id="A0A0B7FXW1"/>
<feature type="compositionally biased region" description="Acidic residues" evidence="2">
    <location>
        <begin position="103"/>
        <end position="117"/>
    </location>
</feature>
<feature type="region of interest" description="Disordered" evidence="2">
    <location>
        <begin position="265"/>
        <end position="286"/>
    </location>
</feature>
<feature type="region of interest" description="Disordered" evidence="2">
    <location>
        <begin position="1"/>
        <end position="62"/>
    </location>
</feature>
<keyword evidence="5" id="KW-1185">Reference proteome</keyword>
<dbReference type="SUPFAM" id="SSF58038">
    <property type="entry name" value="SNARE fusion complex"/>
    <property type="match status" value="2"/>
</dbReference>
<organism evidence="4 5">
    <name type="scientific">Thanatephorus cucumeris (strain AG1-IB / isolate 7/3/14)</name>
    <name type="common">Lettuce bottom rot fungus</name>
    <name type="synonym">Rhizoctonia solani</name>
    <dbReference type="NCBI Taxonomy" id="1108050"/>
    <lineage>
        <taxon>Eukaryota</taxon>
        <taxon>Fungi</taxon>
        <taxon>Dikarya</taxon>
        <taxon>Basidiomycota</taxon>
        <taxon>Agaricomycotina</taxon>
        <taxon>Agaricomycetes</taxon>
        <taxon>Cantharellales</taxon>
        <taxon>Ceratobasidiaceae</taxon>
        <taxon>Rhizoctonia</taxon>
        <taxon>Rhizoctonia solani AG-1</taxon>
    </lineage>
</organism>
<dbReference type="EMBL" id="LN679105">
    <property type="protein sequence ID" value="CEL61704.1"/>
    <property type="molecule type" value="Genomic_DNA"/>
</dbReference>
<dbReference type="CDD" id="cd15886">
    <property type="entry name" value="SNARE_SEC9N"/>
    <property type="match status" value="1"/>
</dbReference>
<feature type="region of interest" description="Disordered" evidence="2">
    <location>
        <begin position="96"/>
        <end position="132"/>
    </location>
</feature>
<feature type="compositionally biased region" description="Polar residues" evidence="2">
    <location>
        <begin position="39"/>
        <end position="49"/>
    </location>
</feature>
<dbReference type="SMART" id="SM00397">
    <property type="entry name" value="t_SNARE"/>
    <property type="match status" value="2"/>
</dbReference>
<dbReference type="GO" id="GO:0019905">
    <property type="term" value="F:syntaxin binding"/>
    <property type="evidence" value="ECO:0007669"/>
    <property type="project" value="TreeGrafter"/>
</dbReference>
<sequence length="359" mass="40592">MPRLFNRSRNRNEVPSMADTGYGNTQDEVEKARSELLPGTTNGPTNKSCPNPPMYHASQADPYSRNAGIGDIYARGYGDVDADRAELFAGHQRTQPRCRFDDDNPTDMTVEEEEESVEGIKKDTRNLKQESVQSTRNALKIARQAEETAQNTLLKLGDQSEKIANTEHHLDLAKGSHNRTEDKTSETEKLNQSIFRPRFTFNKEKKRQKEEQRVLNRHELERLEREKAKMDVRDTRDRLGRAGSYGRGIVGGEDVDNYGSVESGIAPGPPNISPEQRQARQTARAKYQFEATQSDDELEDELDENLDEIHDVAKRLKGLAEASGQELDAQNPRLGRISNNADKLDAKVMRTTGRLKRIK</sequence>
<feature type="domain" description="T-SNARE coiled-coil homology" evidence="3">
    <location>
        <begin position="296"/>
        <end position="358"/>
    </location>
</feature>
<dbReference type="GO" id="GO:0005886">
    <property type="term" value="C:plasma membrane"/>
    <property type="evidence" value="ECO:0007669"/>
    <property type="project" value="TreeGrafter"/>
</dbReference>
<gene>
    <name evidence="4" type="ORF">RSOLAG1IB_04454</name>
</gene>
<dbReference type="PANTHER" id="PTHR19305:SF9">
    <property type="entry name" value="SYNAPTOSOMAL-ASSOCIATED PROTEIN 29"/>
    <property type="match status" value="1"/>
</dbReference>
<accession>A0A0B7FXW1</accession>
<evidence type="ECO:0000256" key="2">
    <source>
        <dbReference type="SAM" id="MobiDB-lite"/>
    </source>
</evidence>
<evidence type="ECO:0000259" key="3">
    <source>
        <dbReference type="PROSITE" id="PS50192"/>
    </source>
</evidence>
<proteinExistence type="inferred from homology"/>
<evidence type="ECO:0000256" key="1">
    <source>
        <dbReference type="ARBA" id="ARBA00009480"/>
    </source>
</evidence>
<dbReference type="PANTHER" id="PTHR19305">
    <property type="entry name" value="SYNAPTOSOMAL ASSOCIATED PROTEIN"/>
    <property type="match status" value="1"/>
</dbReference>
<dbReference type="GO" id="GO:0005484">
    <property type="term" value="F:SNAP receptor activity"/>
    <property type="evidence" value="ECO:0007669"/>
    <property type="project" value="TreeGrafter"/>
</dbReference>
<dbReference type="GO" id="GO:0031201">
    <property type="term" value="C:SNARE complex"/>
    <property type="evidence" value="ECO:0007669"/>
    <property type="project" value="TreeGrafter"/>
</dbReference>